<proteinExistence type="predicted"/>
<organism evidence="1 2">
    <name type="scientific">Pararge aegeria aegeria</name>
    <dbReference type="NCBI Taxonomy" id="348720"/>
    <lineage>
        <taxon>Eukaryota</taxon>
        <taxon>Metazoa</taxon>
        <taxon>Ecdysozoa</taxon>
        <taxon>Arthropoda</taxon>
        <taxon>Hexapoda</taxon>
        <taxon>Insecta</taxon>
        <taxon>Pterygota</taxon>
        <taxon>Neoptera</taxon>
        <taxon>Endopterygota</taxon>
        <taxon>Lepidoptera</taxon>
        <taxon>Glossata</taxon>
        <taxon>Ditrysia</taxon>
        <taxon>Papilionoidea</taxon>
        <taxon>Nymphalidae</taxon>
        <taxon>Satyrinae</taxon>
        <taxon>Satyrini</taxon>
        <taxon>Parargina</taxon>
        <taxon>Pararge</taxon>
    </lineage>
</organism>
<accession>A0A8S4QQE0</accession>
<comment type="caution">
    <text evidence="1">The sequence shown here is derived from an EMBL/GenBank/DDBJ whole genome shotgun (WGS) entry which is preliminary data.</text>
</comment>
<dbReference type="AlphaFoldDB" id="A0A8S4QQE0"/>
<name>A0A8S4QQE0_9NEOP</name>
<dbReference type="Proteomes" id="UP000838756">
    <property type="component" value="Unassembled WGS sequence"/>
</dbReference>
<keyword evidence="2" id="KW-1185">Reference proteome</keyword>
<gene>
    <name evidence="1" type="primary">jg7291</name>
    <name evidence="1" type="ORF">PAEG_LOCUS3430</name>
</gene>
<protein>
    <submittedName>
        <fullName evidence="1">Jg7291 protein</fullName>
    </submittedName>
</protein>
<reference evidence="1" key="1">
    <citation type="submission" date="2022-03" db="EMBL/GenBank/DDBJ databases">
        <authorList>
            <person name="Lindestad O."/>
        </authorList>
    </citation>
    <scope>NUCLEOTIDE SEQUENCE</scope>
</reference>
<evidence type="ECO:0000313" key="2">
    <source>
        <dbReference type="Proteomes" id="UP000838756"/>
    </source>
</evidence>
<evidence type="ECO:0000313" key="1">
    <source>
        <dbReference type="EMBL" id="CAH2211720.1"/>
    </source>
</evidence>
<sequence>MEKPGRKYGRRSGIGRAFHTLAVRIRHLDEKHFVRVDWISFHGAASRSAVKRYRGNKFVKGSVPLVKDLLAGNG</sequence>
<dbReference type="EMBL" id="CAKXAJ010011009">
    <property type="protein sequence ID" value="CAH2211720.1"/>
    <property type="molecule type" value="Genomic_DNA"/>
</dbReference>